<comment type="function">
    <text evidence="11">Part of the ABC transporter complex NodIJ involved in the export of the nodulation factors (Nod factors), the bacterial signal molecules that induce symbiosis and subsequent nodulation induction. Nod factors are LCO (lipo-chitin oligosaccharide), a modified beta-1,4-linked N-acetylglucosamine oligosaccharide. This subunit encodes the transporter.</text>
</comment>
<name>A0A1M6TBT0_9BURK</name>
<dbReference type="PANTHER" id="PTHR43229">
    <property type="entry name" value="NODULATION PROTEIN J"/>
    <property type="match status" value="1"/>
</dbReference>
<feature type="transmembrane region" description="Helical" evidence="12">
    <location>
        <begin position="235"/>
        <end position="256"/>
    </location>
</feature>
<gene>
    <name evidence="14" type="ORF">J2804_006177</name>
    <name evidence="15" type="ORF">SAMN05192548_102669</name>
</gene>
<keyword evidence="8 12" id="KW-0812">Transmembrane</keyword>
<keyword evidence="17" id="KW-1185">Reference proteome</keyword>
<keyword evidence="6 12" id="KW-1003">Cell membrane</keyword>
<organism evidence="15 16">
    <name type="scientific">Paraburkholderia terricola</name>
    <dbReference type="NCBI Taxonomy" id="169427"/>
    <lineage>
        <taxon>Bacteria</taxon>
        <taxon>Pseudomonadati</taxon>
        <taxon>Pseudomonadota</taxon>
        <taxon>Betaproteobacteria</taxon>
        <taxon>Burkholderiales</taxon>
        <taxon>Burkholderiaceae</taxon>
        <taxon>Paraburkholderia</taxon>
    </lineage>
</organism>
<dbReference type="RefSeq" id="WP_073430698.1">
    <property type="nucleotide sequence ID" value="NZ_CADFGY010000004.1"/>
</dbReference>
<feature type="transmembrane region" description="Helical" evidence="12">
    <location>
        <begin position="125"/>
        <end position="144"/>
    </location>
</feature>
<dbReference type="Pfam" id="PF01061">
    <property type="entry name" value="ABC2_membrane"/>
    <property type="match status" value="1"/>
</dbReference>
<evidence type="ECO:0000256" key="7">
    <source>
        <dbReference type="ARBA" id="ARBA00022519"/>
    </source>
</evidence>
<feature type="transmembrane region" description="Helical" evidence="12">
    <location>
        <begin position="150"/>
        <end position="171"/>
    </location>
</feature>
<keyword evidence="10 12" id="KW-0472">Membrane</keyword>
<dbReference type="GeneID" id="301981447"/>
<dbReference type="InterPro" id="IPR013525">
    <property type="entry name" value="ABC2_TM"/>
</dbReference>
<dbReference type="EMBL" id="JAVDRP010000023">
    <property type="protein sequence ID" value="MDR6412741.1"/>
    <property type="molecule type" value="Genomic_DNA"/>
</dbReference>
<evidence type="ECO:0000256" key="12">
    <source>
        <dbReference type="RuleBase" id="RU361157"/>
    </source>
</evidence>
<dbReference type="GO" id="GO:0140359">
    <property type="term" value="F:ABC-type transporter activity"/>
    <property type="evidence" value="ECO:0007669"/>
    <property type="project" value="InterPro"/>
</dbReference>
<feature type="transmembrane region" description="Helical" evidence="12">
    <location>
        <begin position="30"/>
        <end position="53"/>
    </location>
</feature>
<evidence type="ECO:0000259" key="13">
    <source>
        <dbReference type="PROSITE" id="PS51012"/>
    </source>
</evidence>
<evidence type="ECO:0000256" key="4">
    <source>
        <dbReference type="ARBA" id="ARBA00022448"/>
    </source>
</evidence>
<dbReference type="Proteomes" id="UP000184395">
    <property type="component" value="Unassembled WGS sequence"/>
</dbReference>
<dbReference type="AlphaFoldDB" id="A0A1M6TBT0"/>
<reference evidence="14 17" key="2">
    <citation type="submission" date="2023-07" db="EMBL/GenBank/DDBJ databases">
        <title>Sorghum-associated microbial communities from plants grown in Nebraska, USA.</title>
        <authorList>
            <person name="Schachtman D."/>
        </authorList>
    </citation>
    <scope>NUCLEOTIDE SEQUENCE [LARGE SCALE GENOMIC DNA]</scope>
    <source>
        <strain evidence="14 17">DS1316</strain>
    </source>
</reference>
<dbReference type="InterPro" id="IPR047817">
    <property type="entry name" value="ABC2_TM_bact-type"/>
</dbReference>
<dbReference type="STRING" id="169427.SAMN05192548_102669"/>
<dbReference type="InterPro" id="IPR000412">
    <property type="entry name" value="ABC_2_transport"/>
</dbReference>
<comment type="subunit">
    <text evidence="3">The complex is composed of two ATP-binding proteins (NodI) and two transmembrane proteins (NodJ).</text>
</comment>
<dbReference type="PROSITE" id="PS51012">
    <property type="entry name" value="ABC_TM2"/>
    <property type="match status" value="1"/>
</dbReference>
<evidence type="ECO:0000256" key="6">
    <source>
        <dbReference type="ARBA" id="ARBA00022475"/>
    </source>
</evidence>
<dbReference type="OrthoDB" id="9778589at2"/>
<evidence type="ECO:0000313" key="17">
    <source>
        <dbReference type="Proteomes" id="UP001264340"/>
    </source>
</evidence>
<keyword evidence="7" id="KW-0997">Cell inner membrane</keyword>
<evidence type="ECO:0000256" key="10">
    <source>
        <dbReference type="ARBA" id="ARBA00023136"/>
    </source>
</evidence>
<feature type="transmembrane region" description="Helical" evidence="12">
    <location>
        <begin position="65"/>
        <end position="88"/>
    </location>
</feature>
<dbReference type="PANTHER" id="PTHR43229:SF2">
    <property type="entry name" value="NODULATION PROTEIN J"/>
    <property type="match status" value="1"/>
</dbReference>
<dbReference type="PIRSF" id="PIRSF006648">
    <property type="entry name" value="DrrB"/>
    <property type="match status" value="1"/>
</dbReference>
<evidence type="ECO:0000256" key="8">
    <source>
        <dbReference type="ARBA" id="ARBA00022692"/>
    </source>
</evidence>
<dbReference type="GO" id="GO:0015772">
    <property type="term" value="P:oligosaccharide transport"/>
    <property type="evidence" value="ECO:0007669"/>
    <property type="project" value="InterPro"/>
</dbReference>
<evidence type="ECO:0000256" key="3">
    <source>
        <dbReference type="ARBA" id="ARBA00011350"/>
    </source>
</evidence>
<evidence type="ECO:0000313" key="14">
    <source>
        <dbReference type="EMBL" id="MDR6412741.1"/>
    </source>
</evidence>
<protein>
    <recommendedName>
        <fullName evidence="12">Transport permease protein</fullName>
    </recommendedName>
</protein>
<comment type="subcellular location">
    <subcellularLocation>
        <location evidence="1 12">Cell inner membrane</location>
        <topology evidence="1 12">Multi-pass membrane protein</topology>
    </subcellularLocation>
</comment>
<dbReference type="Proteomes" id="UP001264340">
    <property type="component" value="Unassembled WGS sequence"/>
</dbReference>
<evidence type="ECO:0000256" key="2">
    <source>
        <dbReference type="ARBA" id="ARBA00008394"/>
    </source>
</evidence>
<dbReference type="NCBIfam" id="TIGR01291">
    <property type="entry name" value="nodJ"/>
    <property type="match status" value="1"/>
</dbReference>
<dbReference type="EMBL" id="FRAB01000026">
    <property type="protein sequence ID" value="SHK54339.1"/>
    <property type="molecule type" value="Genomic_DNA"/>
</dbReference>
<dbReference type="PRINTS" id="PR00164">
    <property type="entry name" value="ABC2TRNSPORT"/>
</dbReference>
<dbReference type="InterPro" id="IPR005981">
    <property type="entry name" value="ABC_transptNodJ"/>
</dbReference>
<proteinExistence type="inferred from homology"/>
<evidence type="ECO:0000256" key="1">
    <source>
        <dbReference type="ARBA" id="ARBA00004429"/>
    </source>
</evidence>
<sequence length="262" mass="28732">MSDSRLPVWPRNAWNWGAVWRRNFLAWKRLAFASMVGSLADPMMYLFGLGLGLGAMVGRVDGTSYIAFLAGGMVASSAMLTASFETIYASFSRMHVQRNWDAILHTRLTLGDVVLGEVVWAGSKALLSGTAIMLVSAVMGYSAWPAMLFSLPIIAITGLAFAALAMIVVAVSPSYDYFVFYQTLVLTPMLFFCGGVFPIARLPHGFRQVADLLPLTHAVALIRPLMLGRVPDEGWWHAGSLCVYALCAFLLSTALLRRRLMR</sequence>
<evidence type="ECO:0000256" key="5">
    <source>
        <dbReference type="ARBA" id="ARBA00022458"/>
    </source>
</evidence>
<accession>A0A1M6TBT0</accession>
<keyword evidence="9 12" id="KW-1133">Transmembrane helix</keyword>
<comment type="similarity">
    <text evidence="2">Belongs to the ABC-2 integral membrane protein family. Lipooligosaccharide exporter (TC 3.A.1.102) subfamily.</text>
</comment>
<evidence type="ECO:0000256" key="9">
    <source>
        <dbReference type="ARBA" id="ARBA00022989"/>
    </source>
</evidence>
<dbReference type="KEGG" id="pts:CUJ90_25315"/>
<feature type="domain" description="ABC transmembrane type-2" evidence="13">
    <location>
        <begin position="33"/>
        <end position="259"/>
    </location>
</feature>
<keyword evidence="4 12" id="KW-0813">Transport</keyword>
<feature type="transmembrane region" description="Helical" evidence="12">
    <location>
        <begin position="178"/>
        <end position="200"/>
    </location>
</feature>
<evidence type="ECO:0000256" key="11">
    <source>
        <dbReference type="ARBA" id="ARBA00025119"/>
    </source>
</evidence>
<dbReference type="GO" id="GO:0043190">
    <property type="term" value="C:ATP-binding cassette (ABC) transporter complex"/>
    <property type="evidence" value="ECO:0007669"/>
    <property type="project" value="InterPro"/>
</dbReference>
<reference evidence="15 16" key="1">
    <citation type="submission" date="2016-11" db="EMBL/GenBank/DDBJ databases">
        <authorList>
            <person name="Jaros S."/>
            <person name="Januszkiewicz K."/>
            <person name="Wedrychowicz H."/>
        </authorList>
    </citation>
    <scope>NUCLEOTIDE SEQUENCE [LARGE SCALE GENOMIC DNA]</scope>
    <source>
        <strain evidence="15 16">LMG 20594</strain>
    </source>
</reference>
<keyword evidence="5" id="KW-0536">Nodulation</keyword>
<dbReference type="InterPro" id="IPR051784">
    <property type="entry name" value="Nod_factor_ABC_transporter"/>
</dbReference>
<evidence type="ECO:0000313" key="15">
    <source>
        <dbReference type="EMBL" id="SHK54339.1"/>
    </source>
</evidence>
<evidence type="ECO:0000313" key="16">
    <source>
        <dbReference type="Proteomes" id="UP000184395"/>
    </source>
</evidence>